<dbReference type="STRING" id="2018661.A0A2A2L2U2"/>
<dbReference type="PANTHER" id="PTHR43107:SF24">
    <property type="entry name" value="AMP-BINDING DOMAIN-CONTAINING PROTEIN"/>
    <property type="match status" value="1"/>
</dbReference>
<feature type="transmembrane region" description="Helical" evidence="6">
    <location>
        <begin position="89"/>
        <end position="105"/>
    </location>
</feature>
<evidence type="ECO:0000256" key="2">
    <source>
        <dbReference type="ARBA" id="ARBA00022598"/>
    </source>
</evidence>
<dbReference type="GO" id="GO:0005324">
    <property type="term" value="F:long-chain fatty acid transmembrane transporter activity"/>
    <property type="evidence" value="ECO:0007669"/>
    <property type="project" value="TreeGrafter"/>
</dbReference>
<dbReference type="GO" id="GO:0005886">
    <property type="term" value="C:plasma membrane"/>
    <property type="evidence" value="ECO:0007669"/>
    <property type="project" value="TreeGrafter"/>
</dbReference>
<evidence type="ECO:0000256" key="1">
    <source>
        <dbReference type="ARBA" id="ARBA00006432"/>
    </source>
</evidence>
<accession>A0A2A2L2U2</accession>
<dbReference type="Pfam" id="PF00501">
    <property type="entry name" value="AMP-binding"/>
    <property type="match status" value="1"/>
</dbReference>
<evidence type="ECO:0000256" key="6">
    <source>
        <dbReference type="SAM" id="Phobius"/>
    </source>
</evidence>
<protein>
    <recommendedName>
        <fullName evidence="4">Long-chain-fatty-acid--CoA ligase</fullName>
    </recommendedName>
</protein>
<keyword evidence="2" id="KW-0436">Ligase</keyword>
<name>A0A2A2L2U2_9BILA</name>
<dbReference type="PROSITE" id="PS00455">
    <property type="entry name" value="AMP_BINDING"/>
    <property type="match status" value="1"/>
</dbReference>
<dbReference type="InterPro" id="IPR020845">
    <property type="entry name" value="AMP-binding_CS"/>
</dbReference>
<dbReference type="Gene3D" id="3.40.50.12780">
    <property type="entry name" value="N-terminal domain of ligase-like"/>
    <property type="match status" value="1"/>
</dbReference>
<dbReference type="InterPro" id="IPR042099">
    <property type="entry name" value="ANL_N_sf"/>
</dbReference>
<feature type="transmembrane region" description="Helical" evidence="6">
    <location>
        <begin position="41"/>
        <end position="69"/>
    </location>
</feature>
<evidence type="ECO:0000259" key="7">
    <source>
        <dbReference type="Pfam" id="PF00501"/>
    </source>
</evidence>
<dbReference type="InterPro" id="IPR000873">
    <property type="entry name" value="AMP-dep_synth/lig_dom"/>
</dbReference>
<evidence type="ECO:0000313" key="8">
    <source>
        <dbReference type="EMBL" id="PAV80455.1"/>
    </source>
</evidence>
<evidence type="ECO:0000256" key="5">
    <source>
        <dbReference type="ARBA" id="ARBA00048666"/>
    </source>
</evidence>
<gene>
    <name evidence="8" type="ORF">WR25_22918</name>
</gene>
<keyword evidence="9" id="KW-1185">Reference proteome</keyword>
<reference evidence="8 9" key="1">
    <citation type="journal article" date="2017" name="Curr. Biol.">
        <title>Genome architecture and evolution of a unichromosomal asexual nematode.</title>
        <authorList>
            <person name="Fradin H."/>
            <person name="Zegar C."/>
            <person name="Gutwein M."/>
            <person name="Lucas J."/>
            <person name="Kovtun M."/>
            <person name="Corcoran D."/>
            <person name="Baugh L.R."/>
            <person name="Kiontke K."/>
            <person name="Gunsalus K."/>
            <person name="Fitch D.H."/>
            <person name="Piano F."/>
        </authorList>
    </citation>
    <scope>NUCLEOTIDE SEQUENCE [LARGE SCALE GENOMIC DNA]</scope>
    <source>
        <strain evidence="8">PF1309</strain>
    </source>
</reference>
<feature type="domain" description="AMP-dependent synthetase/ligase" evidence="7">
    <location>
        <begin position="119"/>
        <end position="367"/>
    </location>
</feature>
<dbReference type="SUPFAM" id="SSF56801">
    <property type="entry name" value="Acetyl-CoA synthetase-like"/>
    <property type="match status" value="1"/>
</dbReference>
<comment type="catalytic activity">
    <reaction evidence="3">
        <text>a very long-chain fatty acid + ATP + CoA = a very long-chain fatty acyl-CoA + AMP + diphosphate</text>
        <dbReference type="Rhea" id="RHEA:54536"/>
        <dbReference type="ChEBI" id="CHEBI:30616"/>
        <dbReference type="ChEBI" id="CHEBI:33019"/>
        <dbReference type="ChEBI" id="CHEBI:57287"/>
        <dbReference type="ChEBI" id="CHEBI:58950"/>
        <dbReference type="ChEBI" id="CHEBI:138261"/>
        <dbReference type="ChEBI" id="CHEBI:456215"/>
    </reaction>
    <physiologicalReaction direction="left-to-right" evidence="3">
        <dbReference type="Rhea" id="RHEA:54537"/>
    </physiologicalReaction>
</comment>
<dbReference type="OrthoDB" id="5857072at2759"/>
<comment type="caution">
    <text evidence="8">The sequence shown here is derived from an EMBL/GenBank/DDBJ whole genome shotgun (WGS) entry which is preliminary data.</text>
</comment>
<dbReference type="AlphaFoldDB" id="A0A2A2L2U2"/>
<sequence length="369" mass="41767">MPPSVRSSEGIGDENANLPDQRTMAEQAQRYFLRFSPTETVMLLTLVLALLPSNPGIGSVLLALISGYIYKDYGDFIYRSYLTLHRDLSGLYLIIIIKTHLWLALRRNRPLHEIFLGVVEKNLNKIAMIDIETSRTLTFKEFNQHCNRYANYFQNKNYRKGDVVALYMENSVEFVAAWMGLAKLGCVTSWINSNLKREQLSHCIETSKAKAIITSETLQNVLLDAISEELLKLSNVDVLVLGNPASGTEFHNFRKSLEDQDILEPKTKDDTDFRSVLCFIYTSGTTGMPKAAVMKHFRYYSIVYGAAKSFGIRSSDRIYVSMPIYHTAAGILGIGQSIVFGSSCVIRKKFSASNFWHDCVKFDCTVSFY</sequence>
<dbReference type="Proteomes" id="UP000218231">
    <property type="component" value="Unassembled WGS sequence"/>
</dbReference>
<evidence type="ECO:0000256" key="3">
    <source>
        <dbReference type="ARBA" id="ARBA00036527"/>
    </source>
</evidence>
<evidence type="ECO:0000256" key="4">
    <source>
        <dbReference type="ARBA" id="ARBA00041297"/>
    </source>
</evidence>
<comment type="similarity">
    <text evidence="1">Belongs to the ATP-dependent AMP-binding enzyme family.</text>
</comment>
<keyword evidence="6" id="KW-1133">Transmembrane helix</keyword>
<dbReference type="EMBL" id="LIAE01007271">
    <property type="protein sequence ID" value="PAV80455.1"/>
    <property type="molecule type" value="Genomic_DNA"/>
</dbReference>
<organism evidence="8 9">
    <name type="scientific">Diploscapter pachys</name>
    <dbReference type="NCBI Taxonomy" id="2018661"/>
    <lineage>
        <taxon>Eukaryota</taxon>
        <taxon>Metazoa</taxon>
        <taxon>Ecdysozoa</taxon>
        <taxon>Nematoda</taxon>
        <taxon>Chromadorea</taxon>
        <taxon>Rhabditida</taxon>
        <taxon>Rhabditina</taxon>
        <taxon>Rhabditomorpha</taxon>
        <taxon>Rhabditoidea</taxon>
        <taxon>Rhabditidae</taxon>
        <taxon>Diploscapter</taxon>
    </lineage>
</organism>
<evidence type="ECO:0000313" key="9">
    <source>
        <dbReference type="Proteomes" id="UP000218231"/>
    </source>
</evidence>
<dbReference type="GO" id="GO:0005789">
    <property type="term" value="C:endoplasmic reticulum membrane"/>
    <property type="evidence" value="ECO:0007669"/>
    <property type="project" value="TreeGrafter"/>
</dbReference>
<comment type="catalytic activity">
    <reaction evidence="5">
        <text>tetracosanoate + ATP + CoA = tetracosanoyl-CoA + AMP + diphosphate</text>
        <dbReference type="Rhea" id="RHEA:33639"/>
        <dbReference type="ChEBI" id="CHEBI:30616"/>
        <dbReference type="ChEBI" id="CHEBI:31014"/>
        <dbReference type="ChEBI" id="CHEBI:33019"/>
        <dbReference type="ChEBI" id="CHEBI:57287"/>
        <dbReference type="ChEBI" id="CHEBI:65052"/>
        <dbReference type="ChEBI" id="CHEBI:456215"/>
    </reaction>
    <physiologicalReaction direction="left-to-right" evidence="5">
        <dbReference type="Rhea" id="RHEA:33640"/>
    </physiologicalReaction>
</comment>
<keyword evidence="6" id="KW-0472">Membrane</keyword>
<dbReference type="GO" id="GO:0044539">
    <property type="term" value="P:long-chain fatty acid import into cell"/>
    <property type="evidence" value="ECO:0007669"/>
    <property type="project" value="TreeGrafter"/>
</dbReference>
<proteinExistence type="inferred from homology"/>
<keyword evidence="6" id="KW-0812">Transmembrane</keyword>
<dbReference type="PANTHER" id="PTHR43107">
    <property type="entry name" value="LONG-CHAIN FATTY ACID TRANSPORT PROTEIN"/>
    <property type="match status" value="1"/>
</dbReference>
<dbReference type="GO" id="GO:0004467">
    <property type="term" value="F:long-chain fatty acid-CoA ligase activity"/>
    <property type="evidence" value="ECO:0007669"/>
    <property type="project" value="TreeGrafter"/>
</dbReference>